<proteinExistence type="predicted"/>
<feature type="domain" description="HEPN" evidence="1">
    <location>
        <begin position="5"/>
        <end position="111"/>
    </location>
</feature>
<dbReference type="Pfam" id="PF05168">
    <property type="entry name" value="HEPN"/>
    <property type="match status" value="1"/>
</dbReference>
<keyword evidence="3" id="KW-1185">Reference proteome</keyword>
<dbReference type="SUPFAM" id="SSF81593">
    <property type="entry name" value="Nucleotidyltransferase substrate binding subunit/domain"/>
    <property type="match status" value="1"/>
</dbReference>
<dbReference type="OrthoDB" id="51415at2157"/>
<name>D3RYL4_FERPA</name>
<dbReference type="AlphaFoldDB" id="D3RYL4"/>
<organism evidence="2 3">
    <name type="scientific">Ferroglobus placidus (strain DSM 10642 / AEDII12DO)</name>
    <dbReference type="NCBI Taxonomy" id="589924"/>
    <lineage>
        <taxon>Archaea</taxon>
        <taxon>Methanobacteriati</taxon>
        <taxon>Methanobacteriota</taxon>
        <taxon>Archaeoglobi</taxon>
        <taxon>Archaeoglobales</taxon>
        <taxon>Archaeoglobaceae</taxon>
        <taxon>Ferroglobus</taxon>
    </lineage>
</organism>
<accession>D3RYL4</accession>
<dbReference type="PROSITE" id="PS50910">
    <property type="entry name" value="HEPN"/>
    <property type="match status" value="1"/>
</dbReference>
<sequence>MEFLKKNAKKFLEKAEESFEKGEYNFVMFFVEQFFQLILKFLIAKKFGEFPKTHNFKILFELTEDETLMKFYRENLDLLREIELSYVASRCFDVEYSKNVAERSLNLAKTFLRVIKVD</sequence>
<reference evidence="2 3" key="2">
    <citation type="journal article" date="2011" name="Stand. Genomic Sci.">
        <title>Complete genome sequence of Ferroglobus placidus AEDII12DO.</title>
        <authorList>
            <person name="Anderson I."/>
            <person name="Risso C."/>
            <person name="Holmes D."/>
            <person name="Lucas S."/>
            <person name="Copeland A."/>
            <person name="Lapidus A."/>
            <person name="Cheng J.F."/>
            <person name="Bruce D."/>
            <person name="Goodwin L."/>
            <person name="Pitluck S."/>
            <person name="Saunders E."/>
            <person name="Brettin T."/>
            <person name="Detter J.C."/>
            <person name="Han C."/>
            <person name="Tapia R."/>
            <person name="Larimer F."/>
            <person name="Land M."/>
            <person name="Hauser L."/>
            <person name="Woyke T."/>
            <person name="Lovley D."/>
            <person name="Kyrpides N."/>
            <person name="Ivanova N."/>
        </authorList>
    </citation>
    <scope>NUCLEOTIDE SEQUENCE [LARGE SCALE GENOMIC DNA]</scope>
    <source>
        <strain evidence="3">DSM 10642 / AEDII12DO</strain>
    </source>
</reference>
<evidence type="ECO:0000313" key="3">
    <source>
        <dbReference type="Proteomes" id="UP000002613"/>
    </source>
</evidence>
<dbReference type="Proteomes" id="UP000002613">
    <property type="component" value="Chromosome"/>
</dbReference>
<dbReference type="KEGG" id="fpl:Ferp_1426"/>
<dbReference type="InterPro" id="IPR007842">
    <property type="entry name" value="HEPN_dom"/>
</dbReference>
<protein>
    <submittedName>
        <fullName evidence="2">HEPN domain protein</fullName>
    </submittedName>
</protein>
<dbReference type="EMBL" id="CP001899">
    <property type="protein sequence ID" value="ADC65577.1"/>
    <property type="molecule type" value="Genomic_DNA"/>
</dbReference>
<dbReference type="SMART" id="SM00748">
    <property type="entry name" value="HEPN"/>
    <property type="match status" value="1"/>
</dbReference>
<dbReference type="PaxDb" id="589924-Ferp_1426"/>
<dbReference type="STRING" id="589924.Ferp_1426"/>
<dbReference type="eggNOG" id="arCOG01191">
    <property type="taxonomic scope" value="Archaea"/>
</dbReference>
<dbReference type="GeneID" id="8778945"/>
<evidence type="ECO:0000313" key="2">
    <source>
        <dbReference type="EMBL" id="ADC65577.1"/>
    </source>
</evidence>
<dbReference type="Gene3D" id="1.20.120.330">
    <property type="entry name" value="Nucleotidyltransferases domain 2"/>
    <property type="match status" value="1"/>
</dbReference>
<gene>
    <name evidence="2" type="ordered locus">Ferp_1426</name>
</gene>
<dbReference type="HOGENOM" id="CLU_123170_1_0_2"/>
<evidence type="ECO:0000259" key="1">
    <source>
        <dbReference type="PROSITE" id="PS50910"/>
    </source>
</evidence>
<reference evidence="3" key="1">
    <citation type="submission" date="2010-02" db="EMBL/GenBank/DDBJ databases">
        <title>Complete sequence of Ferroglobus placidus DSM 10642.</title>
        <authorList>
            <consortium name="US DOE Joint Genome Institute"/>
            <person name="Lucas S."/>
            <person name="Copeland A."/>
            <person name="Lapidus A."/>
            <person name="Cheng J.-F."/>
            <person name="Bruce D."/>
            <person name="Goodwin L."/>
            <person name="Pitluck S."/>
            <person name="Saunders E."/>
            <person name="Brettin T."/>
            <person name="Detter J.C."/>
            <person name="Han C."/>
            <person name="Tapia R."/>
            <person name="Larimer F."/>
            <person name="Land M."/>
            <person name="Hauser L."/>
            <person name="Kyrpides N."/>
            <person name="Ivanova N."/>
            <person name="Holmes D."/>
            <person name="Lovley D."/>
            <person name="Kyrpides N."/>
            <person name="Anderson I.J."/>
            <person name="Woyke T."/>
        </authorList>
    </citation>
    <scope>NUCLEOTIDE SEQUENCE [LARGE SCALE GENOMIC DNA]</scope>
    <source>
        <strain evidence="3">DSM 10642 / AEDII12DO</strain>
    </source>
</reference>
<dbReference type="RefSeq" id="WP_012965920.1">
    <property type="nucleotide sequence ID" value="NC_013849.1"/>
</dbReference>